<protein>
    <submittedName>
        <fullName evidence="1">Uncharacterized protein</fullName>
    </submittedName>
</protein>
<dbReference type="AlphaFoldDB" id="A0A0M4LIK1"/>
<keyword evidence="2" id="KW-1185">Reference proteome</keyword>
<dbReference type="EMBL" id="CP010401">
    <property type="protein sequence ID" value="ALE02902.1"/>
    <property type="molecule type" value="Genomic_DNA"/>
</dbReference>
<organism evidence="1 2">
    <name type="scientific">Bartonella ancashensis</name>
    <dbReference type="NCBI Taxonomy" id="1318743"/>
    <lineage>
        <taxon>Bacteria</taxon>
        <taxon>Pseudomonadati</taxon>
        <taxon>Pseudomonadota</taxon>
        <taxon>Alphaproteobacteria</taxon>
        <taxon>Hyphomicrobiales</taxon>
        <taxon>Bartonellaceae</taxon>
        <taxon>Bartonella</taxon>
    </lineage>
</organism>
<dbReference type="KEGG" id="banc:PU02_0088"/>
<name>A0A0M4LIK1_9HYPH</name>
<evidence type="ECO:0000313" key="2">
    <source>
        <dbReference type="Proteomes" id="UP000057213"/>
    </source>
</evidence>
<dbReference type="Proteomes" id="UP000057213">
    <property type="component" value="Chromosome"/>
</dbReference>
<proteinExistence type="predicted"/>
<evidence type="ECO:0000313" key="1">
    <source>
        <dbReference type="EMBL" id="ALE02902.1"/>
    </source>
</evidence>
<gene>
    <name evidence="1" type="ORF">PU02_0088</name>
</gene>
<accession>A0A0M4LIK1</accession>
<sequence>MQKTKGNIELDNKIMQLISAFSYEKKKIFIFFFRMQAV</sequence>
<reference evidence="1 2" key="1">
    <citation type="journal article" date="2015" name="Genome Announc.">
        <title>Complete Genome Sequence of Bartonella ancashensis Strain 20.00, Isolated from the Blood of a Patient with Verruga Peruana.</title>
        <authorList>
            <person name="Hang J."/>
            <person name="Mullins K.E."/>
            <person name="Clifford R.J."/>
            <person name="Onmus-Leone F."/>
            <person name="Yang Y."/>
            <person name="Jiang J."/>
            <person name="Leguia M."/>
            <person name="Kasper M.R."/>
            <person name="Maguina C."/>
            <person name="Lesho E.P."/>
            <person name="Jarman R.G."/>
            <person name="Richards A.L."/>
            <person name="Blazes D."/>
        </authorList>
    </citation>
    <scope>NUCLEOTIDE SEQUENCE [LARGE SCALE GENOMIC DNA]</scope>
    <source>
        <strain evidence="1 2">20.00</strain>
    </source>
</reference>